<dbReference type="Gene3D" id="3.30.470.20">
    <property type="entry name" value="ATP-grasp fold, B domain"/>
    <property type="match status" value="1"/>
</dbReference>
<dbReference type="Pfam" id="PF00583">
    <property type="entry name" value="Acetyltransf_1"/>
    <property type="match status" value="1"/>
</dbReference>
<dbReference type="PANTHER" id="PTHR42793:SF1">
    <property type="entry name" value="PEPTIDYL-LYSINE N-ACETYLTRANSFERASE PATZ"/>
    <property type="match status" value="1"/>
</dbReference>
<dbReference type="EMBL" id="BJYK01000001">
    <property type="protein sequence ID" value="GEN78726.1"/>
    <property type="molecule type" value="Genomic_DNA"/>
</dbReference>
<evidence type="ECO:0008006" key="6">
    <source>
        <dbReference type="Google" id="ProtNLM"/>
    </source>
</evidence>
<dbReference type="SUPFAM" id="SSF55729">
    <property type="entry name" value="Acyl-CoA N-acyltransferases (Nat)"/>
    <property type="match status" value="1"/>
</dbReference>
<dbReference type="InterPro" id="IPR011761">
    <property type="entry name" value="ATP-grasp"/>
</dbReference>
<dbReference type="Gene3D" id="3.40.50.720">
    <property type="entry name" value="NAD(P)-binding Rossmann-like Domain"/>
    <property type="match status" value="1"/>
</dbReference>
<dbReference type="SUPFAM" id="SSF52210">
    <property type="entry name" value="Succinyl-CoA synthetase domains"/>
    <property type="match status" value="2"/>
</dbReference>
<dbReference type="SUPFAM" id="SSF51735">
    <property type="entry name" value="NAD(P)-binding Rossmann-fold domains"/>
    <property type="match status" value="1"/>
</dbReference>
<dbReference type="PANTHER" id="PTHR42793">
    <property type="entry name" value="COA BINDING DOMAIN CONTAINING PROTEIN"/>
    <property type="match status" value="1"/>
</dbReference>
<organism evidence="4 5">
    <name type="scientific">Actinotalea fermentans</name>
    <dbReference type="NCBI Taxonomy" id="43671"/>
    <lineage>
        <taxon>Bacteria</taxon>
        <taxon>Bacillati</taxon>
        <taxon>Actinomycetota</taxon>
        <taxon>Actinomycetes</taxon>
        <taxon>Micrococcales</taxon>
        <taxon>Cellulomonadaceae</taxon>
        <taxon>Actinotalea</taxon>
    </lineage>
</organism>
<dbReference type="Gene3D" id="3.30.1490.20">
    <property type="entry name" value="ATP-grasp fold, A domain"/>
    <property type="match status" value="1"/>
</dbReference>
<dbReference type="Proteomes" id="UP000321484">
    <property type="component" value="Unassembled WGS sequence"/>
</dbReference>
<dbReference type="AlphaFoldDB" id="A0A511YU79"/>
<dbReference type="InterPro" id="IPR016102">
    <property type="entry name" value="Succinyl-CoA_synth-like"/>
</dbReference>
<evidence type="ECO:0000256" key="1">
    <source>
        <dbReference type="PROSITE-ProRule" id="PRU00409"/>
    </source>
</evidence>
<proteinExistence type="predicted"/>
<dbReference type="InterPro" id="IPR016181">
    <property type="entry name" value="Acyl_CoA_acyltransferase"/>
</dbReference>
<dbReference type="Gene3D" id="3.40.630.30">
    <property type="match status" value="1"/>
</dbReference>
<dbReference type="SUPFAM" id="SSF56059">
    <property type="entry name" value="Glutathione synthetase ATP-binding domain-like"/>
    <property type="match status" value="1"/>
</dbReference>
<accession>A0A511YU79</accession>
<dbReference type="Pfam" id="PF13549">
    <property type="entry name" value="ATP-grasp_5"/>
    <property type="match status" value="1"/>
</dbReference>
<feature type="domain" description="N-acetyltransferase" evidence="3">
    <location>
        <begin position="39"/>
        <end position="193"/>
    </location>
</feature>
<feature type="domain" description="ATP-grasp" evidence="2">
    <location>
        <begin position="710"/>
        <end position="927"/>
    </location>
</feature>
<dbReference type="InterPro" id="IPR000182">
    <property type="entry name" value="GNAT_dom"/>
</dbReference>
<comment type="caution">
    <text evidence="4">The sequence shown here is derived from an EMBL/GenBank/DDBJ whole genome shotgun (WGS) entry which is preliminary data.</text>
</comment>
<dbReference type="GO" id="GO:0016747">
    <property type="term" value="F:acyltransferase activity, transferring groups other than amino-acyl groups"/>
    <property type="evidence" value="ECO:0007669"/>
    <property type="project" value="InterPro"/>
</dbReference>
<dbReference type="PROSITE" id="PS51186">
    <property type="entry name" value="GNAT"/>
    <property type="match status" value="1"/>
</dbReference>
<dbReference type="InterPro" id="IPR036291">
    <property type="entry name" value="NAD(P)-bd_dom_sf"/>
</dbReference>
<dbReference type="GO" id="GO:0046872">
    <property type="term" value="F:metal ion binding"/>
    <property type="evidence" value="ECO:0007669"/>
    <property type="project" value="InterPro"/>
</dbReference>
<gene>
    <name evidence="4" type="ORF">AFE02nite_04600</name>
</gene>
<sequence length="928" mass="97948">MADDEAGPPATLPVAESVPAAGYPLHWEADVVLRDGGTAHVRPIRPEDADALQEFHVGQSQRSTYFRFFAPLERLPDAELERFTRVDHHDRVALVAVSAEDGTERIIAVARFDRTGPTTAEVAFNVSDRHHGRGLGSVLLEHLAAAAQERGVHRFTAEVLPQNGRMLAVFREAGYEVHQRLDDGIVWVSFDVDPTERSLAVMADREHRAEARSVLGLLTPASVLVVTDEAAPDHAAACAVVRHLLQEPPPARTVAGEPETAAGDDAGAVPVVHVVGWPEAPEPARGWPSVTEVPPVDLLVLGVAADRCADVVRRCAHLRPHAVLVLSAGFAETGPDGVTHQRDLVRAAHAIGARVLGPGSYGFVRHGERPVNASLAARAPEPGRLGLLCQSAPMAVGLLTSARRRGLGLSTFVSSGHRADVSGNDLMQFWTEDARTDVVAAYLESIGNPRKFARVARRLAAAKPVVVLTAGSSGHVVPAGHVLRDTRVPRRVLDELLRQSGVIRATSQHHLLDVAQLLVHQPLPTGRRVTVLAGSEPMAALVAEAATSAGLAVTSRRAILAGPAADDVARLDADLAEAYADPACDVVVVAYVPTLGPPHPRVARSLARAAAASGKTTVACIRGLSGVTEELTAVDADGRARTVPAYAAPEDGVAALAAAVRYARWRSADHGRPLSPSGVDRGAARRVVQEALAGAAGASRVVRLDDARTAELLGAYGIEVWPVRTVATPEEARAAADGLGWPVALKSAATTLRHRMDLGAVRLDLSGPAALEEALAQVRRVVEAHGETERRFEVQRMAPPGAACVVRSSEDPRFGPVVSFGLAGDAVDLLDDVSHGVAPLTDVDVAEMVRGVRTAPRLFGYGGLPALDVAALEDVLGRVACLAEDVPELHALELHPVVVGERGAAVLSARVELSEAERVDGRRRALPE</sequence>
<keyword evidence="5" id="KW-1185">Reference proteome</keyword>
<name>A0A511YU79_9CELL</name>
<keyword evidence="1" id="KW-0547">Nucleotide-binding</keyword>
<reference evidence="4 5" key="1">
    <citation type="submission" date="2019-07" db="EMBL/GenBank/DDBJ databases">
        <title>Whole genome shotgun sequence of Actinotalea fermentans NBRC 105374.</title>
        <authorList>
            <person name="Hosoyama A."/>
            <person name="Uohara A."/>
            <person name="Ohji S."/>
            <person name="Ichikawa N."/>
        </authorList>
    </citation>
    <scope>NUCLEOTIDE SEQUENCE [LARGE SCALE GENOMIC DNA]</scope>
    <source>
        <strain evidence="4 5">NBRC 105374</strain>
    </source>
</reference>
<evidence type="ECO:0000313" key="4">
    <source>
        <dbReference type="EMBL" id="GEN78726.1"/>
    </source>
</evidence>
<evidence type="ECO:0000259" key="2">
    <source>
        <dbReference type="PROSITE" id="PS50975"/>
    </source>
</evidence>
<dbReference type="InterPro" id="IPR032875">
    <property type="entry name" value="Succ_CoA_lig_flav_dom"/>
</dbReference>
<dbReference type="PROSITE" id="PS50975">
    <property type="entry name" value="ATP_GRASP"/>
    <property type="match status" value="1"/>
</dbReference>
<protein>
    <recommendedName>
        <fullName evidence="6">GNAT family N-acetyltransferase</fullName>
    </recommendedName>
</protein>
<evidence type="ECO:0000313" key="5">
    <source>
        <dbReference type="Proteomes" id="UP000321484"/>
    </source>
</evidence>
<dbReference type="InterPro" id="IPR013815">
    <property type="entry name" value="ATP_grasp_subdomain_1"/>
</dbReference>
<evidence type="ECO:0000259" key="3">
    <source>
        <dbReference type="PROSITE" id="PS51186"/>
    </source>
</evidence>
<dbReference type="Pfam" id="PF13607">
    <property type="entry name" value="Succ_CoA_lig"/>
    <property type="match status" value="1"/>
</dbReference>
<dbReference type="CDD" id="cd04301">
    <property type="entry name" value="NAT_SF"/>
    <property type="match status" value="1"/>
</dbReference>
<keyword evidence="1" id="KW-0067">ATP-binding</keyword>
<dbReference type="Gene3D" id="3.40.50.261">
    <property type="entry name" value="Succinyl-CoA synthetase domains"/>
    <property type="match status" value="2"/>
</dbReference>
<dbReference type="RefSeq" id="WP_261765377.1">
    <property type="nucleotide sequence ID" value="NZ_BJYK01000001.1"/>
</dbReference>
<dbReference type="GO" id="GO:0005524">
    <property type="term" value="F:ATP binding"/>
    <property type="evidence" value="ECO:0007669"/>
    <property type="project" value="UniProtKB-UniRule"/>
</dbReference>